<dbReference type="Proteomes" id="UP001600894">
    <property type="component" value="Unassembled WGS sequence"/>
</dbReference>
<dbReference type="Gene3D" id="3.20.20.70">
    <property type="entry name" value="Aldolase class I"/>
    <property type="match status" value="1"/>
</dbReference>
<reference evidence="4 5" key="1">
    <citation type="submission" date="2024-04" db="EMBL/GenBank/DDBJ databases">
        <title>Defined microbial consortia suppress multidrug-resistant proinflammatory Enterobacteriaceae via ecological control.</title>
        <authorList>
            <person name="Furuichi M."/>
            <person name="Kawaguchi T."/>
            <person name="Pust M."/>
            <person name="Yasuma K."/>
            <person name="Plichta D."/>
            <person name="Hasegawa N."/>
            <person name="Ohya T."/>
            <person name="Bhattarai S."/>
            <person name="Sasajima S."/>
            <person name="Aoto Y."/>
            <person name="Tuganbaev T."/>
            <person name="Yaginuma M."/>
            <person name="Ueda M."/>
            <person name="Okahashi N."/>
            <person name="Amafuji K."/>
            <person name="Kiridooshi Y."/>
            <person name="Sugita K."/>
            <person name="Strazar M."/>
            <person name="Skelly A."/>
            <person name="Suda W."/>
            <person name="Hattori M."/>
            <person name="Nakamoto N."/>
            <person name="Caballero S."/>
            <person name="Norman J."/>
            <person name="Olle B."/>
            <person name="Tanoue T."/>
            <person name="Arita M."/>
            <person name="Bucci V."/>
            <person name="Atarashi K."/>
            <person name="Xavier R."/>
            <person name="Honda K."/>
        </authorList>
    </citation>
    <scope>NUCLEOTIDE SEQUENCE [LARGE SCALE GENOMIC DNA]</scope>
    <source>
        <strain evidence="5">f13</strain>
    </source>
</reference>
<evidence type="ECO:0000256" key="2">
    <source>
        <dbReference type="ARBA" id="ARBA00022977"/>
    </source>
</evidence>
<dbReference type="InterPro" id="IPR013785">
    <property type="entry name" value="Aldolase_TIM"/>
</dbReference>
<evidence type="ECO:0000259" key="3">
    <source>
        <dbReference type="Pfam" id="PF02581"/>
    </source>
</evidence>
<evidence type="ECO:0000313" key="5">
    <source>
        <dbReference type="Proteomes" id="UP001600894"/>
    </source>
</evidence>
<comment type="caution">
    <text evidence="4">The sequence shown here is derived from an EMBL/GenBank/DDBJ whole genome shotgun (WGS) entry which is preliminary data.</text>
</comment>
<accession>A0ABQ0B1R4</accession>
<dbReference type="PANTHER" id="PTHR20857:SF15">
    <property type="entry name" value="THIAMINE-PHOSPHATE SYNTHASE"/>
    <property type="match status" value="1"/>
</dbReference>
<dbReference type="Pfam" id="PF02581">
    <property type="entry name" value="TMP-TENI"/>
    <property type="match status" value="1"/>
</dbReference>
<organism evidence="4 5">
    <name type="scientific">Enterocloster alcoholdehydrogenati</name>
    <dbReference type="NCBI Taxonomy" id="2547410"/>
    <lineage>
        <taxon>Bacteria</taxon>
        <taxon>Bacillati</taxon>
        <taxon>Bacillota</taxon>
        <taxon>Clostridia</taxon>
        <taxon>Lachnospirales</taxon>
        <taxon>Lachnospiraceae</taxon>
        <taxon>Enterocloster</taxon>
    </lineage>
</organism>
<dbReference type="PANTHER" id="PTHR20857">
    <property type="entry name" value="THIAMINE-PHOSPHATE PYROPHOSPHORYLASE"/>
    <property type="match status" value="1"/>
</dbReference>
<evidence type="ECO:0000256" key="1">
    <source>
        <dbReference type="ARBA" id="ARBA00004948"/>
    </source>
</evidence>
<protein>
    <submittedName>
        <fullName evidence="4">Thiamine phosphate synthase</fullName>
    </submittedName>
</protein>
<keyword evidence="5" id="KW-1185">Reference proteome</keyword>
<feature type="domain" description="Thiamine phosphate synthase/TenI" evidence="3">
    <location>
        <begin position="45"/>
        <end position="207"/>
    </location>
</feature>
<evidence type="ECO:0000313" key="4">
    <source>
        <dbReference type="EMBL" id="GAA6270215.1"/>
    </source>
</evidence>
<comment type="pathway">
    <text evidence="1">Cofactor biosynthesis; thiamine diphosphate biosynthesis.</text>
</comment>
<gene>
    <name evidence="4" type="ORF">F130042H8_32750</name>
</gene>
<dbReference type="SUPFAM" id="SSF51391">
    <property type="entry name" value="Thiamin phosphate synthase"/>
    <property type="match status" value="1"/>
</dbReference>
<dbReference type="RefSeq" id="WP_390470843.1">
    <property type="nucleotide sequence ID" value="NZ_BAABXL010000001.1"/>
</dbReference>
<dbReference type="CDD" id="cd00564">
    <property type="entry name" value="TMP_TenI"/>
    <property type="match status" value="1"/>
</dbReference>
<dbReference type="InterPro" id="IPR036206">
    <property type="entry name" value="ThiamineP_synth_sf"/>
</dbReference>
<keyword evidence="2" id="KW-0784">Thiamine biosynthesis</keyword>
<proteinExistence type="predicted"/>
<sequence>MYGKMIAVTNHSLCRGREIEKGENGRESRTEIPAFMPGTDTWIRYLAQIRRIVSARPRAIVLREKDLSSELYKCLAYQVREICRGAGQELIVNTAPDIAHELGTVRIHIPMSVLRSTGRPSWVEWTGTSIHSVEEVKEAIELGADYLFAGNIYETDCKKGLPGRGLEFLRQVCNESTVPVYAIGGVNEKRLPQILETGAAGGCMMSGFMRM</sequence>
<dbReference type="EMBL" id="BAABXL010000001">
    <property type="protein sequence ID" value="GAA6270215.1"/>
    <property type="molecule type" value="Genomic_DNA"/>
</dbReference>
<dbReference type="InterPro" id="IPR022998">
    <property type="entry name" value="ThiamineP_synth_TenI"/>
</dbReference>
<name>A0ABQ0B1R4_9FIRM</name>